<comment type="caution">
    <text evidence="3">The sequence shown here is derived from an EMBL/GenBank/DDBJ whole genome shotgun (WGS) entry which is preliminary data.</text>
</comment>
<evidence type="ECO:0000256" key="1">
    <source>
        <dbReference type="SAM" id="MobiDB-lite"/>
    </source>
</evidence>
<dbReference type="PANTHER" id="PTHR35682:SF1">
    <property type="entry name" value="TRANSMEMBRANE PROTEIN 252"/>
    <property type="match status" value="1"/>
</dbReference>
<name>A0ABQ9WCT1_SAGOE</name>
<feature type="compositionally biased region" description="Basic and acidic residues" evidence="1">
    <location>
        <begin position="121"/>
        <end position="133"/>
    </location>
</feature>
<keyword evidence="2" id="KW-1133">Transmembrane helix</keyword>
<dbReference type="InterPro" id="IPR031363">
    <property type="entry name" value="TMEM252"/>
</dbReference>
<keyword evidence="2" id="KW-0812">Transmembrane</keyword>
<dbReference type="Pfam" id="PF15664">
    <property type="entry name" value="TMEM252"/>
    <property type="match status" value="1"/>
</dbReference>
<gene>
    <name evidence="3" type="ORF">P7K49_000844</name>
</gene>
<evidence type="ECO:0000313" key="4">
    <source>
        <dbReference type="Proteomes" id="UP001266305"/>
    </source>
</evidence>
<dbReference type="EMBL" id="JASSZA010000001">
    <property type="protein sequence ID" value="KAK2119458.1"/>
    <property type="molecule type" value="Genomic_DNA"/>
</dbReference>
<dbReference type="Proteomes" id="UP001266305">
    <property type="component" value="Unassembled WGS sequence"/>
</dbReference>
<feature type="region of interest" description="Disordered" evidence="1">
    <location>
        <begin position="114"/>
        <end position="161"/>
    </location>
</feature>
<accession>A0ABQ9WCT1</accession>
<feature type="transmembrane region" description="Helical" evidence="2">
    <location>
        <begin position="40"/>
        <end position="60"/>
    </location>
</feature>
<proteinExistence type="predicted"/>
<protein>
    <recommendedName>
        <fullName evidence="5">Transmembrane protein 252</fullName>
    </recommendedName>
</protein>
<keyword evidence="4" id="KW-1185">Reference proteome</keyword>
<keyword evidence="2" id="KW-0472">Membrane</keyword>
<sequence>MQNRSSLLLCVLALLLGFLMVCLGAFLISWSSTFSCQESLIVAYLLLPLGFVILLSGIFWSNYRQVTESKGVFRHVLGQHLAHGALPLATVDRSTHPVADENILLEEQPDFYPPTYEESLEGEKRSRPAEREASGIPPPPYTETGLEFQDGNYSYPEAPPSYRESIAGLVVTATSEDAQRRDQEC</sequence>
<dbReference type="PANTHER" id="PTHR35682">
    <property type="entry name" value="TRANSMEMBRANE PROTEIN 252"/>
    <property type="match status" value="1"/>
</dbReference>
<organism evidence="3 4">
    <name type="scientific">Saguinus oedipus</name>
    <name type="common">Cotton-top tamarin</name>
    <name type="synonym">Oedipomidas oedipus</name>
    <dbReference type="NCBI Taxonomy" id="9490"/>
    <lineage>
        <taxon>Eukaryota</taxon>
        <taxon>Metazoa</taxon>
        <taxon>Chordata</taxon>
        <taxon>Craniata</taxon>
        <taxon>Vertebrata</taxon>
        <taxon>Euteleostomi</taxon>
        <taxon>Mammalia</taxon>
        <taxon>Eutheria</taxon>
        <taxon>Euarchontoglires</taxon>
        <taxon>Primates</taxon>
        <taxon>Haplorrhini</taxon>
        <taxon>Platyrrhini</taxon>
        <taxon>Cebidae</taxon>
        <taxon>Callitrichinae</taxon>
        <taxon>Saguinus</taxon>
    </lineage>
</organism>
<evidence type="ECO:0000313" key="3">
    <source>
        <dbReference type="EMBL" id="KAK2119458.1"/>
    </source>
</evidence>
<reference evidence="3 4" key="1">
    <citation type="submission" date="2023-05" db="EMBL/GenBank/DDBJ databases">
        <title>B98-5 Cell Line De Novo Hybrid Assembly: An Optical Mapping Approach.</title>
        <authorList>
            <person name="Kananen K."/>
            <person name="Auerbach J.A."/>
            <person name="Kautto E."/>
            <person name="Blachly J.S."/>
        </authorList>
    </citation>
    <scope>NUCLEOTIDE SEQUENCE [LARGE SCALE GENOMIC DNA]</scope>
    <source>
        <strain evidence="3">B95-8</strain>
        <tissue evidence="3">Cell line</tissue>
    </source>
</reference>
<evidence type="ECO:0008006" key="5">
    <source>
        <dbReference type="Google" id="ProtNLM"/>
    </source>
</evidence>
<evidence type="ECO:0000256" key="2">
    <source>
        <dbReference type="SAM" id="Phobius"/>
    </source>
</evidence>